<dbReference type="EMBL" id="MU274900">
    <property type="protein sequence ID" value="KAI0094623.1"/>
    <property type="molecule type" value="Genomic_DNA"/>
</dbReference>
<accession>A0ACB8UJR8</accession>
<name>A0ACB8UJR8_9APHY</name>
<evidence type="ECO:0000313" key="2">
    <source>
        <dbReference type="Proteomes" id="UP001055072"/>
    </source>
</evidence>
<dbReference type="Proteomes" id="UP001055072">
    <property type="component" value="Unassembled WGS sequence"/>
</dbReference>
<gene>
    <name evidence="1" type="ORF">BDY19DRAFT_880628</name>
</gene>
<organism evidence="1 2">
    <name type="scientific">Irpex rosettiformis</name>
    <dbReference type="NCBI Taxonomy" id="378272"/>
    <lineage>
        <taxon>Eukaryota</taxon>
        <taxon>Fungi</taxon>
        <taxon>Dikarya</taxon>
        <taxon>Basidiomycota</taxon>
        <taxon>Agaricomycotina</taxon>
        <taxon>Agaricomycetes</taxon>
        <taxon>Polyporales</taxon>
        <taxon>Irpicaceae</taxon>
        <taxon>Irpex</taxon>
    </lineage>
</organism>
<comment type="caution">
    <text evidence="1">The sequence shown here is derived from an EMBL/GenBank/DDBJ whole genome shotgun (WGS) entry which is preliminary data.</text>
</comment>
<evidence type="ECO:0000313" key="1">
    <source>
        <dbReference type="EMBL" id="KAI0094623.1"/>
    </source>
</evidence>
<protein>
    <submittedName>
        <fullName evidence="1">FMN-dependent dehydrogenase-domain-containing protein</fullName>
    </submittedName>
</protein>
<sequence>MPHTLDEVAKHNDAKSCWVIIKDSVYDVTEFLSEHPGGANIILKYAGKDATAAYEPIHPPDALDKNLPLSKHLGQLDVIAAKQLQDARENREKTQDELRMEQEQARKKPLSQILNVTEFEEAARKVVSYKAFAYFKSAADDEITVRENARAFSRFYFHPRILRRLSVIDTSTTILGYKSAIPMFVSGAALAKLGHPLGEANITVGAGRSGIIQMVSSNASLSYEEIANSRVRPDQILFFQLYKNNDNAKAVERIREVERLGFKAIFLTVDAPFIGNRERDVRAAWELEDINAIEKQDSADVPLMKQQVEEEIDGNLDGTVGLSLAHDDVDMTWEETIPWLRSVTKLPIILKGIQSVQDAVLAAEAGLDGILVSNHGGRQLEYALPSIEVLYRIRKQRPDLFTKMEIYLDGGVRRGTDILKAVCLGAKACGLGRPFLYAQSAYGAAGVVKVIRILEREIVLGMRMLGARSIDELVPEMVERVDWDAISPKL</sequence>
<proteinExistence type="predicted"/>
<keyword evidence="2" id="KW-1185">Reference proteome</keyword>
<reference evidence="1" key="1">
    <citation type="journal article" date="2021" name="Environ. Microbiol.">
        <title>Gene family expansions and transcriptome signatures uncover fungal adaptations to wood decay.</title>
        <authorList>
            <person name="Hage H."/>
            <person name="Miyauchi S."/>
            <person name="Viragh M."/>
            <person name="Drula E."/>
            <person name="Min B."/>
            <person name="Chaduli D."/>
            <person name="Navarro D."/>
            <person name="Favel A."/>
            <person name="Norest M."/>
            <person name="Lesage-Meessen L."/>
            <person name="Balint B."/>
            <person name="Merenyi Z."/>
            <person name="de Eugenio L."/>
            <person name="Morin E."/>
            <person name="Martinez A.T."/>
            <person name="Baldrian P."/>
            <person name="Stursova M."/>
            <person name="Martinez M.J."/>
            <person name="Novotny C."/>
            <person name="Magnuson J.K."/>
            <person name="Spatafora J.W."/>
            <person name="Maurice S."/>
            <person name="Pangilinan J."/>
            <person name="Andreopoulos W."/>
            <person name="LaButti K."/>
            <person name="Hundley H."/>
            <person name="Na H."/>
            <person name="Kuo A."/>
            <person name="Barry K."/>
            <person name="Lipzen A."/>
            <person name="Henrissat B."/>
            <person name="Riley R."/>
            <person name="Ahrendt S."/>
            <person name="Nagy L.G."/>
            <person name="Grigoriev I.V."/>
            <person name="Martin F."/>
            <person name="Rosso M.N."/>
        </authorList>
    </citation>
    <scope>NUCLEOTIDE SEQUENCE</scope>
    <source>
        <strain evidence="1">CBS 384.51</strain>
    </source>
</reference>